<protein>
    <recommendedName>
        <fullName evidence="2">histidine kinase</fullName>
        <ecNumber evidence="2">2.7.13.3</ecNumber>
    </recommendedName>
</protein>
<dbReference type="Proteomes" id="UP001501195">
    <property type="component" value="Unassembled WGS sequence"/>
</dbReference>
<accession>A0ABP9HGF8</accession>
<keyword evidence="9" id="KW-0472">Membrane</keyword>
<feature type="transmembrane region" description="Helical" evidence="9">
    <location>
        <begin position="67"/>
        <end position="83"/>
    </location>
</feature>
<feature type="domain" description="Histidine kinase/HSP90-like ATPase" evidence="10">
    <location>
        <begin position="298"/>
        <end position="380"/>
    </location>
</feature>
<evidence type="ECO:0000256" key="2">
    <source>
        <dbReference type="ARBA" id="ARBA00012438"/>
    </source>
</evidence>
<feature type="transmembrane region" description="Helical" evidence="9">
    <location>
        <begin position="16"/>
        <end position="35"/>
    </location>
</feature>
<keyword evidence="6 12" id="KW-0418">Kinase</keyword>
<dbReference type="InterPro" id="IPR036890">
    <property type="entry name" value="HATPase_C_sf"/>
</dbReference>
<dbReference type="EC" id="2.7.13.3" evidence="2"/>
<dbReference type="Gene3D" id="1.20.5.1930">
    <property type="match status" value="1"/>
</dbReference>
<dbReference type="Pfam" id="PF07730">
    <property type="entry name" value="HisKA_3"/>
    <property type="match status" value="1"/>
</dbReference>
<dbReference type="Pfam" id="PF02518">
    <property type="entry name" value="HATPase_c"/>
    <property type="match status" value="1"/>
</dbReference>
<dbReference type="InterPro" id="IPR011712">
    <property type="entry name" value="Sig_transdc_His_kin_sub3_dim/P"/>
</dbReference>
<reference evidence="13" key="1">
    <citation type="journal article" date="2019" name="Int. J. Syst. Evol. Microbiol.">
        <title>The Global Catalogue of Microorganisms (GCM) 10K type strain sequencing project: providing services to taxonomists for standard genome sequencing and annotation.</title>
        <authorList>
            <consortium name="The Broad Institute Genomics Platform"/>
            <consortium name="The Broad Institute Genome Sequencing Center for Infectious Disease"/>
            <person name="Wu L."/>
            <person name="Ma J."/>
        </authorList>
    </citation>
    <scope>NUCLEOTIDE SEQUENCE [LARGE SCALE GENOMIC DNA]</scope>
    <source>
        <strain evidence="13">JCM 18126</strain>
    </source>
</reference>
<keyword evidence="3" id="KW-0597">Phosphoprotein</keyword>
<keyword evidence="4" id="KW-0808">Transferase</keyword>
<keyword evidence="9" id="KW-1133">Transmembrane helix</keyword>
<evidence type="ECO:0000259" key="11">
    <source>
        <dbReference type="Pfam" id="PF07730"/>
    </source>
</evidence>
<feature type="transmembrane region" description="Helical" evidence="9">
    <location>
        <begin position="112"/>
        <end position="131"/>
    </location>
</feature>
<comment type="catalytic activity">
    <reaction evidence="1">
        <text>ATP + protein L-histidine = ADP + protein N-phospho-L-histidine.</text>
        <dbReference type="EC" id="2.7.13.3"/>
    </reaction>
</comment>
<evidence type="ECO:0000256" key="3">
    <source>
        <dbReference type="ARBA" id="ARBA00022553"/>
    </source>
</evidence>
<evidence type="ECO:0000256" key="7">
    <source>
        <dbReference type="ARBA" id="ARBA00022840"/>
    </source>
</evidence>
<evidence type="ECO:0000313" key="13">
    <source>
        <dbReference type="Proteomes" id="UP001501195"/>
    </source>
</evidence>
<feature type="transmembrane region" description="Helical" evidence="9">
    <location>
        <begin position="137"/>
        <end position="160"/>
    </location>
</feature>
<dbReference type="InterPro" id="IPR003594">
    <property type="entry name" value="HATPase_dom"/>
</dbReference>
<keyword evidence="9" id="KW-0812">Transmembrane</keyword>
<sequence>MSSAGSLRRLGAEHPFAADTVLALAVLAVSVTVAADAPGTLPAPDALGGVVLTAACAALVLRRRRPVAVWVLVLVCALVSITLDGARSPVLPAAMVAVYSLVVRLRPRRGLVVVLVSVAALVAAAGAAVGWRSPLLYTATAWTGLAGALGAAVGGHRAVLAAAENRAREAEGSREQEAQRRVVEERLRIAQDLHDVVAHHIAVIGVQAGVVQHLLRSDPARAEVAAGHVRAASEEVIAEMGAVLRVLRARDEGSATDPAPGLAQVDTLVESARRAGLRVVLSSTGRPFALAPVVDLTAYRVVQESLTNAAKHGDGEVHLTIGHREHSVVVEAANHVAPGEVASGTGYGLVGMRERVDAVGGTVEAGVRPGGKVFHVRAELPATPSDGDRGRA</sequence>
<keyword evidence="13" id="KW-1185">Reference proteome</keyword>
<feature type="transmembrane region" description="Helical" evidence="9">
    <location>
        <begin position="89"/>
        <end position="105"/>
    </location>
</feature>
<evidence type="ECO:0000256" key="9">
    <source>
        <dbReference type="SAM" id="Phobius"/>
    </source>
</evidence>
<dbReference type="PANTHER" id="PTHR24421:SF10">
    <property type="entry name" value="NITRATE_NITRITE SENSOR PROTEIN NARQ"/>
    <property type="match status" value="1"/>
</dbReference>
<dbReference type="Gene3D" id="3.30.565.10">
    <property type="entry name" value="Histidine kinase-like ATPase, C-terminal domain"/>
    <property type="match status" value="1"/>
</dbReference>
<dbReference type="PANTHER" id="PTHR24421">
    <property type="entry name" value="NITRATE/NITRITE SENSOR PROTEIN NARX-RELATED"/>
    <property type="match status" value="1"/>
</dbReference>
<dbReference type="EMBL" id="BAABIL010000127">
    <property type="protein sequence ID" value="GAA4970171.1"/>
    <property type="molecule type" value="Genomic_DNA"/>
</dbReference>
<keyword evidence="8" id="KW-0902">Two-component regulatory system</keyword>
<dbReference type="RefSeq" id="WP_345711311.1">
    <property type="nucleotide sequence ID" value="NZ_BAABIL010000127.1"/>
</dbReference>
<dbReference type="InterPro" id="IPR050482">
    <property type="entry name" value="Sensor_HK_TwoCompSys"/>
</dbReference>
<dbReference type="SUPFAM" id="SSF55874">
    <property type="entry name" value="ATPase domain of HSP90 chaperone/DNA topoisomerase II/histidine kinase"/>
    <property type="match status" value="1"/>
</dbReference>
<gene>
    <name evidence="12" type="ORF">GCM10023225_10300</name>
</gene>
<evidence type="ECO:0000256" key="6">
    <source>
        <dbReference type="ARBA" id="ARBA00022777"/>
    </source>
</evidence>
<comment type="caution">
    <text evidence="12">The sequence shown here is derived from an EMBL/GenBank/DDBJ whole genome shotgun (WGS) entry which is preliminary data.</text>
</comment>
<feature type="domain" description="Signal transduction histidine kinase subgroup 3 dimerisation and phosphoacceptor" evidence="11">
    <location>
        <begin position="185"/>
        <end position="251"/>
    </location>
</feature>
<organism evidence="12 13">
    <name type="scientific">Kineococcus glutinatus</name>
    <dbReference type="NCBI Taxonomy" id="1070872"/>
    <lineage>
        <taxon>Bacteria</taxon>
        <taxon>Bacillati</taxon>
        <taxon>Actinomycetota</taxon>
        <taxon>Actinomycetes</taxon>
        <taxon>Kineosporiales</taxon>
        <taxon>Kineosporiaceae</taxon>
        <taxon>Kineococcus</taxon>
    </lineage>
</organism>
<dbReference type="CDD" id="cd16917">
    <property type="entry name" value="HATPase_UhpB-NarQ-NarX-like"/>
    <property type="match status" value="1"/>
</dbReference>
<proteinExistence type="predicted"/>
<evidence type="ECO:0000256" key="8">
    <source>
        <dbReference type="ARBA" id="ARBA00023012"/>
    </source>
</evidence>
<keyword evidence="5" id="KW-0547">Nucleotide-binding</keyword>
<evidence type="ECO:0000256" key="5">
    <source>
        <dbReference type="ARBA" id="ARBA00022741"/>
    </source>
</evidence>
<evidence type="ECO:0000256" key="4">
    <source>
        <dbReference type="ARBA" id="ARBA00022679"/>
    </source>
</evidence>
<name>A0ABP9HGF8_9ACTN</name>
<feature type="transmembrane region" description="Helical" evidence="9">
    <location>
        <begin position="41"/>
        <end position="60"/>
    </location>
</feature>
<evidence type="ECO:0000259" key="10">
    <source>
        <dbReference type="Pfam" id="PF02518"/>
    </source>
</evidence>
<dbReference type="GO" id="GO:0016301">
    <property type="term" value="F:kinase activity"/>
    <property type="evidence" value="ECO:0007669"/>
    <property type="project" value="UniProtKB-KW"/>
</dbReference>
<evidence type="ECO:0000256" key="1">
    <source>
        <dbReference type="ARBA" id="ARBA00000085"/>
    </source>
</evidence>
<evidence type="ECO:0000313" key="12">
    <source>
        <dbReference type="EMBL" id="GAA4970171.1"/>
    </source>
</evidence>
<keyword evidence="7" id="KW-0067">ATP-binding</keyword>